<evidence type="ECO:0000313" key="7">
    <source>
        <dbReference type="Proteomes" id="UP000030428"/>
    </source>
</evidence>
<keyword evidence="7" id="KW-1185">Reference proteome</keyword>
<evidence type="ECO:0000256" key="3">
    <source>
        <dbReference type="ARBA" id="ARBA00043995"/>
    </source>
</evidence>
<dbReference type="InterPro" id="IPR002201">
    <property type="entry name" value="Glyco_trans_9"/>
</dbReference>
<dbReference type="Proteomes" id="UP000030428">
    <property type="component" value="Unassembled WGS sequence"/>
</dbReference>
<gene>
    <name evidence="6" type="ORF">PN36_31140</name>
</gene>
<dbReference type="CDD" id="cd03789">
    <property type="entry name" value="GT9_LPS_heptosyltransferase"/>
    <property type="match status" value="1"/>
</dbReference>
<sequence length="338" mass="37551">MSILWNGLHLRIVTTAILIIGPSWVGDMVMAQSLFKVLKQADVNIDVLAPTWSQGLLQRMPEVRHSISHSIEHGQLGWGARRRMGQKLRSQAYQQAIILPNSWKSALIPFWAKIPRRTGYRGEMRYGLVNDMRQMKPPRTVEQFVALGLPKNAQKIDVPNPRLNPGDVALQRLKLEYPQVPTLALCPGAEYGPAKCWPLEYYATVVKQKKAEGWQIWIFGSEKDAPLGREIQSLAGVECLNLCGKTTLPEAVDLLSLVSAVISNDSGLMHVAAALDKPLIALYGSSNPGMTPPLSTHARVLSLNLECSPCYQRTCPLKHLKCLRDIKPAAVLELLKED</sequence>
<comment type="catalytic activity">
    <reaction evidence="5">
        <text>an L-alpha-D-Hep-(1-&gt;5)-[alpha-Kdo-(2-&gt;4)]-alpha-Kdo-(2-&gt;6)-lipid A + ADP-L-glycero-beta-D-manno-heptose = an L-alpha-D-Hep-(1-&gt;3)-L-alpha-D-Hep-(1-&gt;5)-[alpha-Kdo-(2-&gt;4)]-alpha-Kdo-(2-&gt;6)-lipid A + ADP + H(+)</text>
        <dbReference type="Rhea" id="RHEA:74071"/>
        <dbReference type="ChEBI" id="CHEBI:15378"/>
        <dbReference type="ChEBI" id="CHEBI:61506"/>
        <dbReference type="ChEBI" id="CHEBI:193068"/>
        <dbReference type="ChEBI" id="CHEBI:193069"/>
        <dbReference type="ChEBI" id="CHEBI:456216"/>
        <dbReference type="EC" id="2.4.99.24"/>
    </reaction>
</comment>
<reference evidence="6 7" key="1">
    <citation type="journal article" date="2016" name="Front. Microbiol.">
        <title>Single-Cell (Meta-)Genomics of a Dimorphic Candidatus Thiomargarita nelsonii Reveals Genomic Plasticity.</title>
        <authorList>
            <person name="Flood B.E."/>
            <person name="Fliss P."/>
            <person name="Jones D.S."/>
            <person name="Dick G.J."/>
            <person name="Jain S."/>
            <person name="Kaster A.K."/>
            <person name="Winkel M."/>
            <person name="Mussmann M."/>
            <person name="Bailey J."/>
        </authorList>
    </citation>
    <scope>NUCLEOTIDE SEQUENCE [LARGE SCALE GENOMIC DNA]</scope>
    <source>
        <strain evidence="6">Hydrate Ridge</strain>
    </source>
</reference>
<evidence type="ECO:0000256" key="5">
    <source>
        <dbReference type="ARBA" id="ARBA00047503"/>
    </source>
</evidence>
<dbReference type="Pfam" id="PF01075">
    <property type="entry name" value="Glyco_transf_9"/>
    <property type="match status" value="1"/>
</dbReference>
<dbReference type="GO" id="GO:0008713">
    <property type="term" value="F:ADP-heptose-lipopolysaccharide heptosyltransferase activity"/>
    <property type="evidence" value="ECO:0007669"/>
    <property type="project" value="UniProtKB-EC"/>
</dbReference>
<evidence type="ECO:0000313" key="6">
    <source>
        <dbReference type="EMBL" id="KHD05549.2"/>
    </source>
</evidence>
<dbReference type="SUPFAM" id="SSF53756">
    <property type="entry name" value="UDP-Glycosyltransferase/glycogen phosphorylase"/>
    <property type="match status" value="1"/>
</dbReference>
<organism evidence="6 7">
    <name type="scientific">Candidatus Thiomargarita nelsonii</name>
    <dbReference type="NCBI Taxonomy" id="1003181"/>
    <lineage>
        <taxon>Bacteria</taxon>
        <taxon>Pseudomonadati</taxon>
        <taxon>Pseudomonadota</taxon>
        <taxon>Gammaproteobacteria</taxon>
        <taxon>Thiotrichales</taxon>
        <taxon>Thiotrichaceae</taxon>
        <taxon>Thiomargarita</taxon>
    </lineage>
</organism>
<proteinExistence type="inferred from homology"/>
<accession>A0A0A6P5C6</accession>
<dbReference type="PANTHER" id="PTHR30160">
    <property type="entry name" value="TETRAACYLDISACCHARIDE 4'-KINASE-RELATED"/>
    <property type="match status" value="1"/>
</dbReference>
<dbReference type="Gene3D" id="3.40.50.2000">
    <property type="entry name" value="Glycogen Phosphorylase B"/>
    <property type="match status" value="2"/>
</dbReference>
<dbReference type="GO" id="GO:0009244">
    <property type="term" value="P:lipopolysaccharide core region biosynthetic process"/>
    <property type="evidence" value="ECO:0007669"/>
    <property type="project" value="TreeGrafter"/>
</dbReference>
<evidence type="ECO:0000256" key="4">
    <source>
        <dbReference type="ARBA" id="ARBA00044042"/>
    </source>
</evidence>
<dbReference type="NCBIfam" id="TIGR02195">
    <property type="entry name" value="heptsyl_trn_II"/>
    <property type="match status" value="1"/>
</dbReference>
<dbReference type="PANTHER" id="PTHR30160:SF7">
    <property type="entry name" value="ADP-HEPTOSE--LPS HEPTOSYLTRANSFERASE 2"/>
    <property type="match status" value="1"/>
</dbReference>
<comment type="similarity">
    <text evidence="3">Belongs to the glycosyltransferase 9 family.</text>
</comment>
<keyword evidence="1" id="KW-0328">Glycosyltransferase</keyword>
<protein>
    <recommendedName>
        <fullName evidence="4">lipopolysaccharide heptosyltransferase II</fullName>
        <ecNumber evidence="4">2.4.99.24</ecNumber>
    </recommendedName>
</protein>
<dbReference type="EMBL" id="JSZA02000241">
    <property type="protein sequence ID" value="KHD05549.2"/>
    <property type="molecule type" value="Genomic_DNA"/>
</dbReference>
<dbReference type="EC" id="2.4.99.24" evidence="4"/>
<dbReference type="AlphaFoldDB" id="A0A0A6P5C6"/>
<dbReference type="InterPro" id="IPR011910">
    <property type="entry name" value="RfaF"/>
</dbReference>
<dbReference type="InterPro" id="IPR051199">
    <property type="entry name" value="LPS_LOS_Heptosyltrfase"/>
</dbReference>
<keyword evidence="2" id="KW-0808">Transferase</keyword>
<name>A0A0A6P5C6_9GAMM</name>
<comment type="caution">
    <text evidence="6">The sequence shown here is derived from an EMBL/GenBank/DDBJ whole genome shotgun (WGS) entry which is preliminary data.</text>
</comment>
<evidence type="ECO:0000256" key="2">
    <source>
        <dbReference type="ARBA" id="ARBA00022679"/>
    </source>
</evidence>
<evidence type="ECO:0000256" key="1">
    <source>
        <dbReference type="ARBA" id="ARBA00022676"/>
    </source>
</evidence>
<dbReference type="FunFam" id="3.40.50.2000:FF:000023">
    <property type="entry name" value="ADP-heptose--LPS heptosyltransferase II"/>
    <property type="match status" value="1"/>
</dbReference>
<dbReference type="GO" id="GO:0005829">
    <property type="term" value="C:cytosol"/>
    <property type="evidence" value="ECO:0007669"/>
    <property type="project" value="TreeGrafter"/>
</dbReference>